<dbReference type="RefSeq" id="WP_072863882.1">
    <property type="nucleotide sequence ID" value="NZ_FQUI01000011.1"/>
</dbReference>
<protein>
    <submittedName>
        <fullName evidence="4">Acyl-CoA synthetase (AMP-forming)/AMP-acid ligase II</fullName>
    </submittedName>
</protein>
<dbReference type="PANTHER" id="PTHR24096">
    <property type="entry name" value="LONG-CHAIN-FATTY-ACID--COA LIGASE"/>
    <property type="match status" value="1"/>
</dbReference>
<sequence length="479" mass="56312">MNIYNDFMNKIKKDKDISNKTFIIDIENNTKLNYKRYTFLDAYNLASNIRNLICEFHGKRIAIILPNSFEFISAYIGTLISDNFLVSLSPEIFKEYGEILLENYKIDIILTTKEFVNLISCKYIKKLNDNFYLLKSNKKLENDNITKYGRILSFTSGTTGKMKGVIINENNIEYVSLQYKKIYKLSEKSKILGILPFWHNYGMFACVASSIYSLSTLVIMKEWDYKKALRAISKFGITVFPGAPYMYQSIVKNYKNEYNLDSLEICDCGGEMLPLEYLYRFKKITKKAITEGYGLTETTSLTHFNIFKNQKKAGCIGKPLENIECSLRHPETKKETKKNIGILWIKGPAVAKYYYYNNKIIPTCENGWFNTKDLAWRDEKDNYYIIGRYNDIKNLNIKPFPREIEEYIYKIEEVEKASVIVEYNEKKHNFTYLISVVLNKKFPKYKLENFIIEKFDNINIKSINILSKFKLTYTRKIKK</sequence>
<dbReference type="SUPFAM" id="SSF56801">
    <property type="entry name" value="Acetyl-CoA synthetase-like"/>
    <property type="match status" value="1"/>
</dbReference>
<keyword evidence="5" id="KW-1185">Reference proteome</keyword>
<feature type="domain" description="AMP-dependent synthetase/ligase" evidence="3">
    <location>
        <begin position="20"/>
        <end position="355"/>
    </location>
</feature>
<evidence type="ECO:0000259" key="3">
    <source>
        <dbReference type="Pfam" id="PF00501"/>
    </source>
</evidence>
<evidence type="ECO:0000313" key="4">
    <source>
        <dbReference type="EMBL" id="SHE67196.1"/>
    </source>
</evidence>
<dbReference type="Gene3D" id="3.40.50.12780">
    <property type="entry name" value="N-terminal domain of ligase-like"/>
    <property type="match status" value="1"/>
</dbReference>
<comment type="similarity">
    <text evidence="1">Belongs to the ATP-dependent AMP-binding enzyme family.</text>
</comment>
<dbReference type="EMBL" id="FQUI01000011">
    <property type="protein sequence ID" value="SHE67196.1"/>
    <property type="molecule type" value="Genomic_DNA"/>
</dbReference>
<dbReference type="InterPro" id="IPR042099">
    <property type="entry name" value="ANL_N_sf"/>
</dbReference>
<reference evidence="4" key="1">
    <citation type="submission" date="2016-11" db="EMBL/GenBank/DDBJ databases">
        <authorList>
            <person name="Varghese N."/>
            <person name="Submissions S."/>
        </authorList>
    </citation>
    <scope>NUCLEOTIDE SEQUENCE [LARGE SCALE GENOMIC DNA]</scope>
    <source>
        <strain evidence="4">DSM 16785</strain>
    </source>
</reference>
<dbReference type="PANTHER" id="PTHR24096:SF149">
    <property type="entry name" value="AMP-BINDING DOMAIN-CONTAINING PROTEIN-RELATED"/>
    <property type="match status" value="1"/>
</dbReference>
<dbReference type="Proteomes" id="UP000184334">
    <property type="component" value="Unassembled WGS sequence"/>
</dbReference>
<dbReference type="AlphaFoldDB" id="A0A1M4VDY6"/>
<dbReference type="InterPro" id="IPR020845">
    <property type="entry name" value="AMP-binding_CS"/>
</dbReference>
<keyword evidence="2 4" id="KW-0436">Ligase</keyword>
<dbReference type="PROSITE" id="PS00455">
    <property type="entry name" value="AMP_BINDING"/>
    <property type="match status" value="1"/>
</dbReference>
<evidence type="ECO:0000256" key="1">
    <source>
        <dbReference type="ARBA" id="ARBA00006432"/>
    </source>
</evidence>
<dbReference type="InterPro" id="IPR000873">
    <property type="entry name" value="AMP-dep_synth/lig_dom"/>
</dbReference>
<name>A0A1M4VDY6_MARH1</name>
<dbReference type="STRING" id="1122195.SAMN02745164_00899"/>
<dbReference type="OrthoDB" id="28801at2"/>
<dbReference type="GO" id="GO:0016405">
    <property type="term" value="F:CoA-ligase activity"/>
    <property type="evidence" value="ECO:0007669"/>
    <property type="project" value="TreeGrafter"/>
</dbReference>
<accession>A0A1M4VDY6</accession>
<evidence type="ECO:0000313" key="5">
    <source>
        <dbReference type="Proteomes" id="UP000184334"/>
    </source>
</evidence>
<gene>
    <name evidence="4" type="ORF">SAMN02745164_00899</name>
</gene>
<comment type="caution">
    <text evidence="4">The sequence shown here is derived from an EMBL/GenBank/DDBJ whole genome shotgun (WGS) entry which is preliminary data.</text>
</comment>
<dbReference type="Pfam" id="PF00501">
    <property type="entry name" value="AMP-binding"/>
    <property type="match status" value="1"/>
</dbReference>
<evidence type="ECO:0000256" key="2">
    <source>
        <dbReference type="ARBA" id="ARBA00022598"/>
    </source>
</evidence>
<proteinExistence type="inferred from homology"/>
<organism evidence="4 5">
    <name type="scientific">Marinitoga hydrogenitolerans (strain DSM 16785 / JCM 12826 / AT1271)</name>
    <dbReference type="NCBI Taxonomy" id="1122195"/>
    <lineage>
        <taxon>Bacteria</taxon>
        <taxon>Thermotogati</taxon>
        <taxon>Thermotogota</taxon>
        <taxon>Thermotogae</taxon>
        <taxon>Petrotogales</taxon>
        <taxon>Petrotogaceae</taxon>
        <taxon>Marinitoga</taxon>
    </lineage>
</organism>